<keyword evidence="5" id="KW-0732">Signal</keyword>
<dbReference type="OrthoDB" id="196957at2759"/>
<dbReference type="Pfam" id="PF23609">
    <property type="entry name" value="Beta-prop_EIPR1"/>
    <property type="match status" value="1"/>
</dbReference>
<feature type="chain" id="PRO_5006883006" evidence="5">
    <location>
        <begin position="27"/>
        <end position="402"/>
    </location>
</feature>
<evidence type="ECO:0000256" key="2">
    <source>
        <dbReference type="ARBA" id="ARBA00022574"/>
    </source>
</evidence>
<accession>A0A0V1N0A4</accession>
<dbReference type="InterPro" id="IPR036322">
    <property type="entry name" value="WD40_repeat_dom_sf"/>
</dbReference>
<gene>
    <name evidence="7" type="primary">tssc1</name>
    <name evidence="7" type="ORF">T10_9383</name>
</gene>
<dbReference type="InterPro" id="IPR015943">
    <property type="entry name" value="WD40/YVTN_repeat-like_dom_sf"/>
</dbReference>
<dbReference type="PROSITE" id="PS50294">
    <property type="entry name" value="WD_REPEATS_REGION"/>
    <property type="match status" value="1"/>
</dbReference>
<dbReference type="Gene3D" id="2.130.10.10">
    <property type="entry name" value="YVTN repeat-like/Quinoprotein amine dehydrogenase"/>
    <property type="match status" value="1"/>
</dbReference>
<evidence type="ECO:0000313" key="7">
    <source>
        <dbReference type="EMBL" id="KRZ77417.1"/>
    </source>
</evidence>
<comment type="similarity">
    <text evidence="1">Belongs to the WD repeat EIPR1 family.</text>
</comment>
<dbReference type="PANTHER" id="PTHR14205:SF15">
    <property type="entry name" value="EARP AND GARP COMPLEX-INTERACTING PROTEIN 1"/>
    <property type="match status" value="1"/>
</dbReference>
<dbReference type="STRING" id="268474.A0A0V1N0A4"/>
<comment type="caution">
    <text evidence="7">The sequence shown here is derived from an EMBL/GenBank/DDBJ whole genome shotgun (WGS) entry which is preliminary data.</text>
</comment>
<dbReference type="PANTHER" id="PTHR14205">
    <property type="entry name" value="WD-REPEAT PROTEIN"/>
    <property type="match status" value="1"/>
</dbReference>
<evidence type="ECO:0000256" key="4">
    <source>
        <dbReference type="PROSITE-ProRule" id="PRU00221"/>
    </source>
</evidence>
<evidence type="ECO:0000256" key="3">
    <source>
        <dbReference type="ARBA" id="ARBA00022737"/>
    </source>
</evidence>
<evidence type="ECO:0000256" key="1">
    <source>
        <dbReference type="ARBA" id="ARBA00005672"/>
    </source>
</evidence>
<dbReference type="PROSITE" id="PS50082">
    <property type="entry name" value="WD_REPEATS_2"/>
    <property type="match status" value="2"/>
</dbReference>
<proteinExistence type="inferred from homology"/>
<feature type="domain" description="EIPR1-like beta-propeller" evidence="6">
    <location>
        <begin position="31"/>
        <end position="311"/>
    </location>
</feature>
<dbReference type="PROSITE" id="PS00678">
    <property type="entry name" value="WD_REPEATS_1"/>
    <property type="match status" value="1"/>
</dbReference>
<keyword evidence="2 4" id="KW-0853">WD repeat</keyword>
<dbReference type="InterPro" id="IPR059104">
    <property type="entry name" value="Beta-prop_EIPR1-like"/>
</dbReference>
<keyword evidence="8" id="KW-1185">Reference proteome</keyword>
<evidence type="ECO:0000259" key="6">
    <source>
        <dbReference type="Pfam" id="PF23609"/>
    </source>
</evidence>
<reference evidence="7 8" key="1">
    <citation type="submission" date="2015-01" db="EMBL/GenBank/DDBJ databases">
        <title>Evolution of Trichinella species and genotypes.</title>
        <authorList>
            <person name="Korhonen P.K."/>
            <person name="Edoardo P."/>
            <person name="Giuseppe L.R."/>
            <person name="Gasser R.B."/>
        </authorList>
    </citation>
    <scope>NUCLEOTIDE SEQUENCE [LARGE SCALE GENOMIC DNA]</scope>
    <source>
        <strain evidence="7">ISS1980</strain>
    </source>
</reference>
<dbReference type="GO" id="GO:0016567">
    <property type="term" value="P:protein ubiquitination"/>
    <property type="evidence" value="ECO:0007669"/>
    <property type="project" value="TreeGrafter"/>
</dbReference>
<keyword evidence="3" id="KW-0677">Repeat</keyword>
<dbReference type="InterPro" id="IPR001680">
    <property type="entry name" value="WD40_rpt"/>
</dbReference>
<sequence length="402" mass="46008">MSERILRLYIGEQCLLLSILIFMADASEDTFIFGLDFQARSLATLINDDEKSIFIAGTQSLKNENQIYYFAYDENSDQKLFKQTFPHDAGEIWYLAGCPIQGDVFASSYMTKNCKPKCSIWKLKSLQGSTTETLQLSETATIDVEGHRYVPRFLWKPFSASEACILIGSNLIFVDLKNGMEQFNKRKVTVNEDSQNPLSVAKWDPHHDSCCLTLAQGTAIFGWDSRSSKQTYLIEDAHSLCIRDLDFNPNRPYYLMTGGNDGFIHFWDIRKTKERIARFAHHSHWVCSVRFNPVHDQLFLSSSTDSKVVLWCAASFSSESVDLSFNNDMEDSNISNIPDGPLREYDDHEESVYCCEWSACDPWVFASLSYDGRIVIKRVPRDLKYTILHSVAYDVILFSNCE</sequence>
<dbReference type="AlphaFoldDB" id="A0A0V1N0A4"/>
<feature type="repeat" description="WD" evidence="4">
    <location>
        <begin position="235"/>
        <end position="277"/>
    </location>
</feature>
<feature type="signal peptide" evidence="5">
    <location>
        <begin position="1"/>
        <end position="26"/>
    </location>
</feature>
<dbReference type="SMART" id="SM00320">
    <property type="entry name" value="WD40"/>
    <property type="match status" value="4"/>
</dbReference>
<evidence type="ECO:0000313" key="8">
    <source>
        <dbReference type="Proteomes" id="UP000054843"/>
    </source>
</evidence>
<dbReference type="SUPFAM" id="SSF50978">
    <property type="entry name" value="WD40 repeat-like"/>
    <property type="match status" value="1"/>
</dbReference>
<dbReference type="EMBL" id="JYDO01000019">
    <property type="protein sequence ID" value="KRZ77417.1"/>
    <property type="molecule type" value="Genomic_DNA"/>
</dbReference>
<name>A0A0V1N0A4_9BILA</name>
<dbReference type="InterPro" id="IPR019775">
    <property type="entry name" value="WD40_repeat_CS"/>
</dbReference>
<dbReference type="InterPro" id="IPR040323">
    <property type="entry name" value="EIPR1"/>
</dbReference>
<evidence type="ECO:0000256" key="5">
    <source>
        <dbReference type="SAM" id="SignalP"/>
    </source>
</evidence>
<dbReference type="Proteomes" id="UP000054843">
    <property type="component" value="Unassembled WGS sequence"/>
</dbReference>
<organism evidence="7 8">
    <name type="scientific">Trichinella papuae</name>
    <dbReference type="NCBI Taxonomy" id="268474"/>
    <lineage>
        <taxon>Eukaryota</taxon>
        <taxon>Metazoa</taxon>
        <taxon>Ecdysozoa</taxon>
        <taxon>Nematoda</taxon>
        <taxon>Enoplea</taxon>
        <taxon>Dorylaimia</taxon>
        <taxon>Trichinellida</taxon>
        <taxon>Trichinellidae</taxon>
        <taxon>Trichinella</taxon>
    </lineage>
</organism>
<feature type="repeat" description="WD" evidence="4">
    <location>
        <begin position="279"/>
        <end position="311"/>
    </location>
</feature>
<dbReference type="Pfam" id="PF00400">
    <property type="entry name" value="WD40"/>
    <property type="match status" value="1"/>
</dbReference>
<protein>
    <submittedName>
        <fullName evidence="7">Protein TSSC1</fullName>
    </submittedName>
</protein>